<keyword evidence="5" id="KW-0809">Transit peptide</keyword>
<sequence length="148" mass="16124">FRSAGSSLFWCGVKQKESGVLSSLFYIYVYLKMYYKISGVTGKLTGSSPASAYCPQGLKPSVPSQPTPMVFALPTKVVSEAGHTAEYMGSNKVPELQKLFQKADGVPIHLKRGVIDRLLYRTTMGLTIGGTLYCLVALYFAAQPKKAE</sequence>
<comment type="caution">
    <text evidence="9">The sequence shown here is derived from an EMBL/GenBank/DDBJ whole genome shotgun (WGS) entry which is preliminary data.</text>
</comment>
<dbReference type="EMBL" id="VFJC01000004">
    <property type="protein sequence ID" value="KAB5581925.1"/>
    <property type="molecule type" value="Genomic_DNA"/>
</dbReference>
<feature type="non-terminal residue" evidence="9">
    <location>
        <position position="1"/>
    </location>
</feature>
<feature type="transmembrane region" description="Helical" evidence="8">
    <location>
        <begin position="118"/>
        <end position="142"/>
    </location>
</feature>
<evidence type="ECO:0000256" key="3">
    <source>
        <dbReference type="ARBA" id="ARBA00009331"/>
    </source>
</evidence>
<evidence type="ECO:0008006" key="11">
    <source>
        <dbReference type="Google" id="ProtNLM"/>
    </source>
</evidence>
<evidence type="ECO:0000256" key="6">
    <source>
        <dbReference type="ARBA" id="ARBA00023128"/>
    </source>
</evidence>
<dbReference type="GO" id="GO:0005743">
    <property type="term" value="C:mitochondrial inner membrane"/>
    <property type="evidence" value="ECO:0007669"/>
    <property type="project" value="UniProtKB-SubCell"/>
</dbReference>
<dbReference type="Gene3D" id="4.10.91.10">
    <property type="entry name" value="Cytochrome c oxidase, subunit VIIa"/>
    <property type="match status" value="1"/>
</dbReference>
<evidence type="ECO:0000256" key="7">
    <source>
        <dbReference type="ARBA" id="ARBA00023136"/>
    </source>
</evidence>
<dbReference type="GO" id="GO:0002082">
    <property type="term" value="P:regulation of oxidative phosphorylation"/>
    <property type="evidence" value="ECO:0007669"/>
    <property type="project" value="TreeGrafter"/>
</dbReference>
<dbReference type="GO" id="GO:0006123">
    <property type="term" value="P:mitochondrial electron transport, cytochrome c to oxygen"/>
    <property type="evidence" value="ECO:0007669"/>
    <property type="project" value="InterPro"/>
</dbReference>
<dbReference type="InterPro" id="IPR036539">
    <property type="entry name" value="Cyt_c_oxidase_su7a_sf"/>
</dbReference>
<dbReference type="FunFam" id="4.10.91.10:FF:000001">
    <property type="entry name" value="Cytochrome c oxidase subunit 7A1, mitochondrial"/>
    <property type="match status" value="1"/>
</dbReference>
<dbReference type="CDD" id="cd00928">
    <property type="entry name" value="Cyt_c_Oxidase_VIIa"/>
    <property type="match status" value="1"/>
</dbReference>
<dbReference type="Pfam" id="PF02238">
    <property type="entry name" value="COX7a"/>
    <property type="match status" value="1"/>
</dbReference>
<evidence type="ECO:0000313" key="10">
    <source>
        <dbReference type="Proteomes" id="UP000327468"/>
    </source>
</evidence>
<reference evidence="9 10" key="1">
    <citation type="submission" date="2019-06" db="EMBL/GenBank/DDBJ databases">
        <title>A chromosome-scale genome assembly of the striped catfish, Pangasianodon hypophthalmus.</title>
        <authorList>
            <person name="Wen M."/>
            <person name="Zahm M."/>
            <person name="Roques C."/>
            <person name="Cabau C."/>
            <person name="Klopp C."/>
            <person name="Donnadieu C."/>
            <person name="Jouanno E."/>
            <person name="Avarre J.-C."/>
            <person name="Campet M."/>
            <person name="Ha T.T.T."/>
            <person name="Dugue R."/>
            <person name="Lampietro C."/>
            <person name="Louis A."/>
            <person name="Herpin A."/>
            <person name="Echchiki A."/>
            <person name="Berthelot C."/>
            <person name="Parey E."/>
            <person name="Roest-Crollius H."/>
            <person name="Braasch I."/>
            <person name="Postlethwait J."/>
            <person name="Bobe J."/>
            <person name="Montfort J."/>
            <person name="Bouchez O."/>
            <person name="Begum T."/>
            <person name="Schartl M."/>
            <person name="Guiguen Y."/>
        </authorList>
    </citation>
    <scope>NUCLEOTIDE SEQUENCE [LARGE SCALE GENOMIC DNA]</scope>
    <source>
        <strain evidence="9 10">Indonesia</strain>
        <tissue evidence="9">Blood</tissue>
    </source>
</reference>
<protein>
    <recommendedName>
        <fullName evidence="11">Cytochrome c oxidase subunit 7A2 like</fullName>
    </recommendedName>
</protein>
<keyword evidence="8" id="KW-0812">Transmembrane</keyword>
<keyword evidence="7 8" id="KW-0472">Membrane</keyword>
<dbReference type="PANTHER" id="PTHR10510:SF2">
    <property type="entry name" value="CYTOCHROME C OXIDASE SUBUNIT 7A-RELATED PROTEIN, MITOCHONDRIAL"/>
    <property type="match status" value="1"/>
</dbReference>
<dbReference type="AlphaFoldDB" id="A0A5N5PQF6"/>
<dbReference type="PANTHER" id="PTHR10510">
    <property type="entry name" value="CYTOCHROME C OXIDASE POLYPEPTIDE 7A"/>
    <property type="match status" value="1"/>
</dbReference>
<name>A0A5N5PQF6_PANHP</name>
<evidence type="ECO:0000256" key="4">
    <source>
        <dbReference type="ARBA" id="ARBA00022792"/>
    </source>
</evidence>
<dbReference type="Proteomes" id="UP000327468">
    <property type="component" value="Chromosome 3"/>
</dbReference>
<keyword evidence="10" id="KW-1185">Reference proteome</keyword>
<keyword evidence="8" id="KW-1133">Transmembrane helix</keyword>
<accession>A0A5N5PQF6</accession>
<dbReference type="GO" id="GO:0097250">
    <property type="term" value="P:mitochondrial respirasome assembly"/>
    <property type="evidence" value="ECO:0007669"/>
    <property type="project" value="UniProtKB-ARBA"/>
</dbReference>
<organism evidence="9 10">
    <name type="scientific">Pangasianodon hypophthalmus</name>
    <name type="common">Striped catfish</name>
    <name type="synonym">Helicophagus hypophthalmus</name>
    <dbReference type="NCBI Taxonomy" id="310915"/>
    <lineage>
        <taxon>Eukaryota</taxon>
        <taxon>Metazoa</taxon>
        <taxon>Chordata</taxon>
        <taxon>Craniata</taxon>
        <taxon>Vertebrata</taxon>
        <taxon>Euteleostomi</taxon>
        <taxon>Actinopterygii</taxon>
        <taxon>Neopterygii</taxon>
        <taxon>Teleostei</taxon>
        <taxon>Ostariophysi</taxon>
        <taxon>Siluriformes</taxon>
        <taxon>Pangasiidae</taxon>
        <taxon>Pangasianodon</taxon>
    </lineage>
</organism>
<dbReference type="GO" id="GO:0045277">
    <property type="term" value="C:respiratory chain complex IV"/>
    <property type="evidence" value="ECO:0007669"/>
    <property type="project" value="InterPro"/>
</dbReference>
<dbReference type="InterPro" id="IPR003177">
    <property type="entry name" value="Cytc_oxidase_su7a_met"/>
</dbReference>
<comment type="pathway">
    <text evidence="2">Energy metabolism; oxidative phosphorylation.</text>
</comment>
<evidence type="ECO:0000256" key="2">
    <source>
        <dbReference type="ARBA" id="ARBA00004673"/>
    </source>
</evidence>
<proteinExistence type="inferred from homology"/>
<evidence type="ECO:0000256" key="8">
    <source>
        <dbReference type="SAM" id="Phobius"/>
    </source>
</evidence>
<evidence type="ECO:0000256" key="1">
    <source>
        <dbReference type="ARBA" id="ARBA00004273"/>
    </source>
</evidence>
<evidence type="ECO:0000313" key="9">
    <source>
        <dbReference type="EMBL" id="KAB5581925.1"/>
    </source>
</evidence>
<keyword evidence="4" id="KW-0999">Mitochondrion inner membrane</keyword>
<keyword evidence="6" id="KW-0496">Mitochondrion</keyword>
<gene>
    <name evidence="9" type="ORF">PHYPO_G00181210</name>
</gene>
<comment type="similarity">
    <text evidence="3">Belongs to the cytochrome c oxidase VIIa family.</text>
</comment>
<dbReference type="InterPro" id="IPR039297">
    <property type="entry name" value="COX7a"/>
</dbReference>
<comment type="subcellular location">
    <subcellularLocation>
        <location evidence="1">Mitochondrion inner membrane</location>
    </subcellularLocation>
</comment>
<evidence type="ECO:0000256" key="5">
    <source>
        <dbReference type="ARBA" id="ARBA00022946"/>
    </source>
</evidence>
<dbReference type="SUPFAM" id="SSF81419">
    <property type="entry name" value="Mitochondrial cytochrome c oxidase subunit VIIa"/>
    <property type="match status" value="1"/>
</dbReference>